<accession>A0A519BPP7</accession>
<dbReference type="SUPFAM" id="SSF81301">
    <property type="entry name" value="Nucleotidyltransferase"/>
    <property type="match status" value="1"/>
</dbReference>
<name>A0A519BPP7_9DELT</name>
<evidence type="ECO:0000256" key="11">
    <source>
        <dbReference type="RuleBase" id="RU003953"/>
    </source>
</evidence>
<comment type="cofactor">
    <cofactor evidence="1">
        <name>Mg(2+)</name>
        <dbReference type="ChEBI" id="CHEBI:18420"/>
    </cofactor>
</comment>
<dbReference type="Gene3D" id="3.30.460.10">
    <property type="entry name" value="Beta Polymerase, domain 2"/>
    <property type="match status" value="1"/>
</dbReference>
<keyword evidence="8" id="KW-0547">Nucleotide-binding</keyword>
<evidence type="ECO:0000313" key="13">
    <source>
        <dbReference type="EMBL" id="RZD19238.1"/>
    </source>
</evidence>
<evidence type="ECO:0000256" key="5">
    <source>
        <dbReference type="ARBA" id="ARBA00022694"/>
    </source>
</evidence>
<sequence length="580" mass="67888">MTAYLDINDLNKNVNNHISNIDFYKTIGKIAKTHGFKIYIIGGFVRDLIIYNIYGIYNISEDKSLDIDICVEGDATIFAEMLKNELHKYNKADFYINNIKIHKQFKTAGILFTIKENNNIDIVNNIEKTDKIDKTDKTINTKINIDFASAREESYFKSGALPLVKFSDLKHDVIRRDFSINTLALDLNPDNFFEIIDYCNGVKDILNKKIRVLHNLSFIDDPTRIFRAVRFEKRLNFKIEKITKNLLLDALSKGVMNNISGKRISNELSLVFKENCPEIYFERLEKLGALKSIDEDLKFTPENKKVFKNIHNFYKLNKEKINNIKVKNGIKIKINFELFYIIELIIKLEEKKIISILERLNFGENIKKLILSVKQETEFIENGAIFDKLNLNANENNIRKNNIKIDNIKNNNNIKEYNHIIKDEMLSNNTNNKALQKSEIYLILKSFNLYSVIFFIVRYNNKCEKNKKDSKKSDNKSNDNKNSCKNCDNNNKYIKEYQDIQDNKYKNIIKYLNTYLFEIININLNISGDELKKMGIKEGPELGEILNKLKLLKIDGIIKNKEEEIEYIKNNYLTNNVNIQ</sequence>
<evidence type="ECO:0000256" key="6">
    <source>
        <dbReference type="ARBA" id="ARBA00022695"/>
    </source>
</evidence>
<dbReference type="InterPro" id="IPR002646">
    <property type="entry name" value="PolA_pol_head_dom"/>
</dbReference>
<dbReference type="PANTHER" id="PTHR47788">
    <property type="entry name" value="POLYA POLYMERASE"/>
    <property type="match status" value="1"/>
</dbReference>
<evidence type="ECO:0000256" key="8">
    <source>
        <dbReference type="ARBA" id="ARBA00022741"/>
    </source>
</evidence>
<evidence type="ECO:0000256" key="9">
    <source>
        <dbReference type="ARBA" id="ARBA00022842"/>
    </source>
</evidence>
<comment type="similarity">
    <text evidence="2 11">Belongs to the tRNA nucleotidyltransferase/poly(A) polymerase family.</text>
</comment>
<dbReference type="Proteomes" id="UP000319296">
    <property type="component" value="Unassembled WGS sequence"/>
</dbReference>
<keyword evidence="6" id="KW-0548">Nucleotidyltransferase</keyword>
<protein>
    <submittedName>
        <fullName evidence="13">CCA tRNA nucleotidyltransferase</fullName>
    </submittedName>
</protein>
<keyword evidence="3" id="KW-0820">tRNA-binding</keyword>
<evidence type="ECO:0000256" key="7">
    <source>
        <dbReference type="ARBA" id="ARBA00022723"/>
    </source>
</evidence>
<reference evidence="13 14" key="1">
    <citation type="journal article" date="2019" name="ISME J.">
        <title>Insights into ecological role of a new deltaproteobacterial order Candidatus Acidulodesulfobacterales by metagenomics and metatranscriptomics.</title>
        <authorList>
            <person name="Tan S."/>
            <person name="Liu J."/>
            <person name="Fang Y."/>
            <person name="Hedlund B.P."/>
            <person name="Lian Z.H."/>
            <person name="Huang L.Y."/>
            <person name="Li J.T."/>
            <person name="Huang L.N."/>
            <person name="Li W.J."/>
            <person name="Jiang H.C."/>
            <person name="Dong H.L."/>
            <person name="Shu W.S."/>
        </authorList>
    </citation>
    <scope>NUCLEOTIDE SEQUENCE [LARGE SCALE GENOMIC DNA]</scope>
    <source>
        <strain evidence="13">AP1</strain>
    </source>
</reference>
<evidence type="ECO:0000259" key="12">
    <source>
        <dbReference type="Pfam" id="PF01743"/>
    </source>
</evidence>
<dbReference type="GO" id="GO:0046872">
    <property type="term" value="F:metal ion binding"/>
    <property type="evidence" value="ECO:0007669"/>
    <property type="project" value="UniProtKB-KW"/>
</dbReference>
<proteinExistence type="inferred from homology"/>
<dbReference type="GO" id="GO:0000166">
    <property type="term" value="F:nucleotide binding"/>
    <property type="evidence" value="ECO:0007669"/>
    <property type="project" value="UniProtKB-KW"/>
</dbReference>
<dbReference type="PANTHER" id="PTHR47788:SF1">
    <property type="entry name" value="A-ADDING TRNA NUCLEOTIDYLTRANSFERASE"/>
    <property type="match status" value="1"/>
</dbReference>
<comment type="caution">
    <text evidence="13">The sequence shown here is derived from an EMBL/GenBank/DDBJ whole genome shotgun (WGS) entry which is preliminary data.</text>
</comment>
<keyword evidence="4 11" id="KW-0808">Transferase</keyword>
<evidence type="ECO:0000256" key="4">
    <source>
        <dbReference type="ARBA" id="ARBA00022679"/>
    </source>
</evidence>
<evidence type="ECO:0000313" key="14">
    <source>
        <dbReference type="Proteomes" id="UP000319296"/>
    </source>
</evidence>
<keyword evidence="7" id="KW-0479">Metal-binding</keyword>
<dbReference type="GO" id="GO:0016779">
    <property type="term" value="F:nucleotidyltransferase activity"/>
    <property type="evidence" value="ECO:0007669"/>
    <property type="project" value="UniProtKB-KW"/>
</dbReference>
<feature type="domain" description="Poly A polymerase head" evidence="12">
    <location>
        <begin position="38"/>
        <end position="211"/>
    </location>
</feature>
<dbReference type="GO" id="GO:0008033">
    <property type="term" value="P:tRNA processing"/>
    <property type="evidence" value="ECO:0007669"/>
    <property type="project" value="UniProtKB-KW"/>
</dbReference>
<dbReference type="InterPro" id="IPR052390">
    <property type="entry name" value="tRNA_nt/polyA_polymerase"/>
</dbReference>
<dbReference type="Pfam" id="PF01743">
    <property type="entry name" value="PolyA_pol"/>
    <property type="match status" value="1"/>
</dbReference>
<dbReference type="InterPro" id="IPR043519">
    <property type="entry name" value="NT_sf"/>
</dbReference>
<evidence type="ECO:0000256" key="2">
    <source>
        <dbReference type="ARBA" id="ARBA00007265"/>
    </source>
</evidence>
<keyword evidence="5" id="KW-0819">tRNA processing</keyword>
<evidence type="ECO:0000256" key="1">
    <source>
        <dbReference type="ARBA" id="ARBA00001946"/>
    </source>
</evidence>
<organism evidence="13 14">
    <name type="scientific">Candidatus Acididesulfobacter diazotrophicus</name>
    <dbReference type="NCBI Taxonomy" id="2597226"/>
    <lineage>
        <taxon>Bacteria</taxon>
        <taxon>Deltaproteobacteria</taxon>
        <taxon>Candidatus Acidulodesulfobacterales</taxon>
        <taxon>Candidatus Acididesulfobacter</taxon>
    </lineage>
</organism>
<evidence type="ECO:0000256" key="3">
    <source>
        <dbReference type="ARBA" id="ARBA00022555"/>
    </source>
</evidence>
<dbReference type="AlphaFoldDB" id="A0A519BPP7"/>
<evidence type="ECO:0000256" key="10">
    <source>
        <dbReference type="ARBA" id="ARBA00022884"/>
    </source>
</evidence>
<gene>
    <name evidence="13" type="ORF">EVG15_02030</name>
</gene>
<dbReference type="SUPFAM" id="SSF81891">
    <property type="entry name" value="Poly A polymerase C-terminal region-like"/>
    <property type="match status" value="1"/>
</dbReference>
<dbReference type="Gene3D" id="1.10.3090.10">
    <property type="entry name" value="cca-adding enzyme, domain 2"/>
    <property type="match status" value="2"/>
</dbReference>
<dbReference type="EMBL" id="SGBB01000002">
    <property type="protein sequence ID" value="RZD19238.1"/>
    <property type="molecule type" value="Genomic_DNA"/>
</dbReference>
<keyword evidence="9" id="KW-0460">Magnesium</keyword>
<dbReference type="GO" id="GO:0000049">
    <property type="term" value="F:tRNA binding"/>
    <property type="evidence" value="ECO:0007669"/>
    <property type="project" value="UniProtKB-KW"/>
</dbReference>
<keyword evidence="10 11" id="KW-0694">RNA-binding</keyword>